<accession>A0A0C3Q7M3</accession>
<comment type="similarity">
    <text evidence="3">Belongs to the peroxisomal targeting signal receptor family.</text>
</comment>
<evidence type="ECO:0000256" key="7">
    <source>
        <dbReference type="ARBA" id="ARBA00023140"/>
    </source>
</evidence>
<dbReference type="Proteomes" id="UP000054248">
    <property type="component" value="Unassembled WGS sequence"/>
</dbReference>
<dbReference type="InterPro" id="IPR024111">
    <property type="entry name" value="PEX5/PEX5L"/>
</dbReference>
<reference evidence="11" key="2">
    <citation type="submission" date="2015-01" db="EMBL/GenBank/DDBJ databases">
        <title>Evolutionary Origins and Diversification of the Mycorrhizal Mutualists.</title>
        <authorList>
            <consortium name="DOE Joint Genome Institute"/>
            <consortium name="Mycorrhizal Genomics Consortium"/>
            <person name="Kohler A."/>
            <person name="Kuo A."/>
            <person name="Nagy L.G."/>
            <person name="Floudas D."/>
            <person name="Copeland A."/>
            <person name="Barry K.W."/>
            <person name="Cichocki N."/>
            <person name="Veneault-Fourrey C."/>
            <person name="LaButti K."/>
            <person name="Lindquist E.A."/>
            <person name="Lipzen A."/>
            <person name="Lundell T."/>
            <person name="Morin E."/>
            <person name="Murat C."/>
            <person name="Riley R."/>
            <person name="Ohm R."/>
            <person name="Sun H."/>
            <person name="Tunlid A."/>
            <person name="Henrissat B."/>
            <person name="Grigoriev I.V."/>
            <person name="Hibbett D.S."/>
            <person name="Martin F."/>
        </authorList>
    </citation>
    <scope>NUCLEOTIDE SEQUENCE [LARGE SCALE GENOMIC DNA]</scope>
    <source>
        <strain evidence="11">MUT 4182</strain>
    </source>
</reference>
<proteinExistence type="inferred from homology"/>
<dbReference type="PROSITE" id="PS50005">
    <property type="entry name" value="TPR"/>
    <property type="match status" value="3"/>
</dbReference>
<evidence type="ECO:0000313" key="10">
    <source>
        <dbReference type="EMBL" id="KIO19564.1"/>
    </source>
</evidence>
<dbReference type="GO" id="GO:0005778">
    <property type="term" value="C:peroxisomal membrane"/>
    <property type="evidence" value="ECO:0007669"/>
    <property type="project" value="TreeGrafter"/>
</dbReference>
<keyword evidence="11" id="KW-1185">Reference proteome</keyword>
<dbReference type="STRING" id="1051891.A0A0C3Q7M3"/>
<evidence type="ECO:0000256" key="4">
    <source>
        <dbReference type="ARBA" id="ARBA00022490"/>
    </source>
</evidence>
<comment type="subcellular location">
    <subcellularLocation>
        <location evidence="2">Cytoplasm</location>
    </subcellularLocation>
    <subcellularLocation>
        <location evidence="1">Peroxisome</location>
    </subcellularLocation>
</comment>
<dbReference type="SUPFAM" id="SSF48452">
    <property type="entry name" value="TPR-like"/>
    <property type="match status" value="1"/>
</dbReference>
<protein>
    <submittedName>
        <fullName evidence="10">Uncharacterized protein</fullName>
    </submittedName>
</protein>
<keyword evidence="7" id="KW-0576">Peroxisome</keyword>
<dbReference type="Pfam" id="PF14559">
    <property type="entry name" value="TPR_19"/>
    <property type="match status" value="1"/>
</dbReference>
<feature type="region of interest" description="Disordered" evidence="9">
    <location>
        <begin position="26"/>
        <end position="47"/>
    </location>
</feature>
<evidence type="ECO:0000256" key="5">
    <source>
        <dbReference type="ARBA" id="ARBA00022737"/>
    </source>
</evidence>
<dbReference type="GO" id="GO:0005052">
    <property type="term" value="F:peroxisome matrix targeting signal-1 binding"/>
    <property type="evidence" value="ECO:0007669"/>
    <property type="project" value="TreeGrafter"/>
</dbReference>
<gene>
    <name evidence="10" type="ORF">M407DRAFT_30797</name>
</gene>
<evidence type="ECO:0000256" key="3">
    <source>
        <dbReference type="ARBA" id="ARBA00005348"/>
    </source>
</evidence>
<organism evidence="10 11">
    <name type="scientific">Tulasnella calospora MUT 4182</name>
    <dbReference type="NCBI Taxonomy" id="1051891"/>
    <lineage>
        <taxon>Eukaryota</taxon>
        <taxon>Fungi</taxon>
        <taxon>Dikarya</taxon>
        <taxon>Basidiomycota</taxon>
        <taxon>Agaricomycotina</taxon>
        <taxon>Agaricomycetes</taxon>
        <taxon>Cantharellales</taxon>
        <taxon>Tulasnellaceae</taxon>
        <taxon>Tulasnella</taxon>
    </lineage>
</organism>
<dbReference type="EMBL" id="KN823215">
    <property type="protein sequence ID" value="KIO19564.1"/>
    <property type="molecule type" value="Genomic_DNA"/>
</dbReference>
<evidence type="ECO:0000256" key="1">
    <source>
        <dbReference type="ARBA" id="ARBA00004275"/>
    </source>
</evidence>
<evidence type="ECO:0000256" key="2">
    <source>
        <dbReference type="ARBA" id="ARBA00004496"/>
    </source>
</evidence>
<feature type="repeat" description="TPR" evidence="8">
    <location>
        <begin position="549"/>
        <end position="582"/>
    </location>
</feature>
<reference evidence="10 11" key="1">
    <citation type="submission" date="2014-04" db="EMBL/GenBank/DDBJ databases">
        <authorList>
            <consortium name="DOE Joint Genome Institute"/>
            <person name="Kuo A."/>
            <person name="Girlanda M."/>
            <person name="Perotto S."/>
            <person name="Kohler A."/>
            <person name="Nagy L.G."/>
            <person name="Floudas D."/>
            <person name="Copeland A."/>
            <person name="Barry K.W."/>
            <person name="Cichocki N."/>
            <person name="Veneault-Fourrey C."/>
            <person name="LaButti K."/>
            <person name="Lindquist E.A."/>
            <person name="Lipzen A."/>
            <person name="Lundell T."/>
            <person name="Morin E."/>
            <person name="Murat C."/>
            <person name="Sun H."/>
            <person name="Tunlid A."/>
            <person name="Henrissat B."/>
            <person name="Grigoriev I.V."/>
            <person name="Hibbett D.S."/>
            <person name="Martin F."/>
            <person name="Nordberg H.P."/>
            <person name="Cantor M.N."/>
            <person name="Hua S.X."/>
        </authorList>
    </citation>
    <scope>NUCLEOTIDE SEQUENCE [LARGE SCALE GENOMIC DNA]</scope>
    <source>
        <strain evidence="10 11">MUT 4182</strain>
    </source>
</reference>
<keyword evidence="5" id="KW-0677">Repeat</keyword>
<name>A0A0C3Q7M3_9AGAM</name>
<evidence type="ECO:0000256" key="8">
    <source>
        <dbReference type="PROSITE-ProRule" id="PRU00339"/>
    </source>
</evidence>
<dbReference type="GO" id="GO:0016560">
    <property type="term" value="P:protein import into peroxisome matrix, docking"/>
    <property type="evidence" value="ECO:0007669"/>
    <property type="project" value="TreeGrafter"/>
</dbReference>
<dbReference type="AlphaFoldDB" id="A0A0C3Q7M3"/>
<evidence type="ECO:0000256" key="6">
    <source>
        <dbReference type="ARBA" id="ARBA00022803"/>
    </source>
</evidence>
<evidence type="ECO:0000256" key="9">
    <source>
        <dbReference type="SAM" id="MobiDB-lite"/>
    </source>
</evidence>
<dbReference type="InterPro" id="IPR019734">
    <property type="entry name" value="TPR_rpt"/>
</dbReference>
<dbReference type="Pfam" id="PF13181">
    <property type="entry name" value="TPR_8"/>
    <property type="match status" value="2"/>
</dbReference>
<keyword evidence="4" id="KW-0963">Cytoplasm</keyword>
<feature type="repeat" description="TPR" evidence="8">
    <location>
        <begin position="583"/>
        <end position="616"/>
    </location>
</feature>
<feature type="repeat" description="TPR" evidence="8">
    <location>
        <begin position="434"/>
        <end position="467"/>
    </location>
</feature>
<dbReference type="PANTHER" id="PTHR10130:SF0">
    <property type="entry name" value="GH08708P"/>
    <property type="match status" value="1"/>
</dbReference>
<dbReference type="PANTHER" id="PTHR10130">
    <property type="entry name" value="PEROXISOMAL TARGETING SIGNAL 1 RECEPTOR PEX5"/>
    <property type="match status" value="1"/>
</dbReference>
<dbReference type="HOGENOM" id="CLU_013516_2_0_1"/>
<dbReference type="GO" id="GO:0005829">
    <property type="term" value="C:cytosol"/>
    <property type="evidence" value="ECO:0007669"/>
    <property type="project" value="TreeGrafter"/>
</dbReference>
<dbReference type="Gene3D" id="1.25.40.10">
    <property type="entry name" value="Tetratricopeptide repeat domain"/>
    <property type="match status" value="1"/>
</dbReference>
<dbReference type="InterPro" id="IPR011990">
    <property type="entry name" value="TPR-like_helical_dom_sf"/>
</dbReference>
<dbReference type="SMART" id="SM00028">
    <property type="entry name" value="TPR"/>
    <property type="match status" value="5"/>
</dbReference>
<dbReference type="OrthoDB" id="10006023at2759"/>
<keyword evidence="6 8" id="KW-0802">TPR repeat</keyword>
<sequence length="705" mass="77479">MSLSALINGADCGPSNALQGLTKRLDSDRGAAGDQLVSGRAGPSREVFRSQPSQVPAALAQEAAQFFNGGPSRPAVQQPSPFDLGSLNAALANVPQRPVVQGPTVTAGPSSPWATDFARSDVPAQPVSAKPAFSWAADFAKQEAVGRTPSPQVQAVNHATQVPHIAMQPQPYVVPFHAAPFLQPGPALAQQIPLQTSAPATQASATWASHFSEVENLARESEQASVAHRPDEIVVDDLASTAGLLIDQLKNEQSEKFKNSSFMNLMRQVRDMEMVVSGNDIVPSEGVLSPSALEKGKMRAIDPSSSTQAPMQRRKSVHFDEGREVPMMMTDDFEDWADTAPEVSAARTKPRRVGIIEAQEAEWARLQEQYDEWEAVSTGFEAAEEGAVEEKPTYRFQQNNPYIDQHVERNGLAQNVRESILEKEAHVQRHPHDAQAWFELGIRQQENEREGKAIAALKRALELDPILLPAWLSLATSHTNEGNRQEALDALQQWIVNNEQYKIISAKYHLLSSPPEGFVSMREKRETLVNCLIDMATRASEVGVQGIDADVQIALAVLLNTSDDYDKAVDCFKAALEARPDDWVLYNRVGASLANSGRPHEALAYYYRALEYNPTYIRARYNLGISCINLKRYDEAASHLLDALVLQESDTIEDAPGEASGSRGVTSSSLWDTLRTTCNHLHRSDLVKYCETRDLDAFRSAFHSE</sequence>
<evidence type="ECO:0000313" key="11">
    <source>
        <dbReference type="Proteomes" id="UP000054248"/>
    </source>
</evidence>